<accession>A0A7X2NRG7</accession>
<dbReference type="InterPro" id="IPR002300">
    <property type="entry name" value="aa-tRNA-synth_Ia"/>
</dbReference>
<dbReference type="InterPro" id="IPR050081">
    <property type="entry name" value="Ile-tRNA_ligase"/>
</dbReference>
<keyword evidence="10" id="KW-0862">Zinc</keyword>
<dbReference type="Proteomes" id="UP000461880">
    <property type="component" value="Unassembled WGS sequence"/>
</dbReference>
<dbReference type="InterPro" id="IPR023585">
    <property type="entry name" value="Ile-tRNA-ligase_type1"/>
</dbReference>
<evidence type="ECO:0000256" key="8">
    <source>
        <dbReference type="ARBA" id="ARBA00025217"/>
    </source>
</evidence>
<dbReference type="Pfam" id="PF08264">
    <property type="entry name" value="Anticodon_1"/>
    <property type="match status" value="1"/>
</dbReference>
<evidence type="ECO:0000256" key="7">
    <source>
        <dbReference type="ARBA" id="ARBA00023146"/>
    </source>
</evidence>
<dbReference type="EC" id="6.1.1.5" evidence="10"/>
<dbReference type="InterPro" id="IPR001412">
    <property type="entry name" value="aa-tRNA-synth_I_CS"/>
</dbReference>
<dbReference type="Gene3D" id="1.10.730.20">
    <property type="match status" value="1"/>
</dbReference>
<reference evidence="14 15" key="1">
    <citation type="submission" date="2019-08" db="EMBL/GenBank/DDBJ databases">
        <title>In-depth cultivation of the pig gut microbiome towards novel bacterial diversity and tailored functional studies.</title>
        <authorList>
            <person name="Wylensek D."/>
            <person name="Hitch T.C.A."/>
            <person name="Clavel T."/>
        </authorList>
    </citation>
    <scope>NUCLEOTIDE SEQUENCE [LARGE SCALE GENOMIC DNA]</scope>
    <source>
        <strain evidence="14 15">Oil+RF-744-GAM-WT-6</strain>
    </source>
</reference>
<feature type="binding site" evidence="10">
    <location>
        <position position="552"/>
    </location>
    <ligand>
        <name>L-isoleucyl-5'-AMP</name>
        <dbReference type="ChEBI" id="CHEBI:178002"/>
    </ligand>
</feature>
<keyword evidence="11" id="KW-0175">Coiled coil</keyword>
<dbReference type="Gene3D" id="3.40.50.620">
    <property type="entry name" value="HUPs"/>
    <property type="match status" value="2"/>
</dbReference>
<feature type="coiled-coil region" evidence="11">
    <location>
        <begin position="793"/>
        <end position="820"/>
    </location>
</feature>
<feature type="binding site" evidence="10">
    <location>
        <position position="880"/>
    </location>
    <ligand>
        <name>Zn(2+)</name>
        <dbReference type="ChEBI" id="CHEBI:29105"/>
    </ligand>
</feature>
<dbReference type="GO" id="GO:0005524">
    <property type="term" value="F:ATP binding"/>
    <property type="evidence" value="ECO:0007669"/>
    <property type="project" value="UniProtKB-UniRule"/>
</dbReference>
<evidence type="ECO:0000256" key="2">
    <source>
        <dbReference type="ARBA" id="ARBA00022490"/>
    </source>
</evidence>
<keyword evidence="4 10" id="KW-0547">Nucleotide-binding</keyword>
<feature type="binding site" evidence="10">
    <location>
        <position position="883"/>
    </location>
    <ligand>
        <name>Zn(2+)</name>
        <dbReference type="ChEBI" id="CHEBI:29105"/>
    </ligand>
</feature>
<comment type="subcellular location">
    <subcellularLocation>
        <location evidence="10">Cytoplasm</location>
    </subcellularLocation>
</comment>
<dbReference type="Gene3D" id="1.10.10.830">
    <property type="entry name" value="Ile-tRNA synthetase CP2 domain-like"/>
    <property type="match status" value="1"/>
</dbReference>
<dbReference type="PANTHER" id="PTHR42765">
    <property type="entry name" value="SOLEUCYL-TRNA SYNTHETASE"/>
    <property type="match status" value="1"/>
</dbReference>
<dbReference type="InterPro" id="IPR033708">
    <property type="entry name" value="Anticodon_Ile_BEm"/>
</dbReference>
<dbReference type="CDD" id="cd07960">
    <property type="entry name" value="Anticodon_Ia_Ile_BEm"/>
    <property type="match status" value="1"/>
</dbReference>
<keyword evidence="15" id="KW-1185">Reference proteome</keyword>
<evidence type="ECO:0000313" key="14">
    <source>
        <dbReference type="EMBL" id="MSS57713.1"/>
    </source>
</evidence>
<evidence type="ECO:0000256" key="3">
    <source>
        <dbReference type="ARBA" id="ARBA00022598"/>
    </source>
</evidence>
<evidence type="ECO:0000256" key="5">
    <source>
        <dbReference type="ARBA" id="ARBA00022840"/>
    </source>
</evidence>
<dbReference type="FunFam" id="1.10.10.830:FF:000001">
    <property type="entry name" value="Isoleucine--tRNA ligase"/>
    <property type="match status" value="1"/>
</dbReference>
<comment type="subunit">
    <text evidence="10">Monomer.</text>
</comment>
<comment type="similarity">
    <text evidence="1 10">Belongs to the class-I aminoacyl-tRNA synthetase family. IleS type 1 subfamily.</text>
</comment>
<feature type="short sequence motif" description="'HIGH' region" evidence="10">
    <location>
        <begin position="57"/>
        <end position="67"/>
    </location>
</feature>
<evidence type="ECO:0000256" key="9">
    <source>
        <dbReference type="ARBA" id="ARBA00048359"/>
    </source>
</evidence>
<comment type="cofactor">
    <cofactor evidence="10">
        <name>Zn(2+)</name>
        <dbReference type="ChEBI" id="CHEBI:29105"/>
    </cofactor>
    <text evidence="10">Binds 1 zinc ion per subunit.</text>
</comment>
<dbReference type="InterPro" id="IPR013155">
    <property type="entry name" value="M/V/L/I-tRNA-synth_anticd-bd"/>
</dbReference>
<dbReference type="PANTHER" id="PTHR42765:SF1">
    <property type="entry name" value="ISOLEUCINE--TRNA LIGASE, MITOCHONDRIAL"/>
    <property type="match status" value="1"/>
</dbReference>
<comment type="catalytic activity">
    <reaction evidence="9 10">
        <text>tRNA(Ile) + L-isoleucine + ATP = L-isoleucyl-tRNA(Ile) + AMP + diphosphate</text>
        <dbReference type="Rhea" id="RHEA:11060"/>
        <dbReference type="Rhea" id="RHEA-COMP:9666"/>
        <dbReference type="Rhea" id="RHEA-COMP:9695"/>
        <dbReference type="ChEBI" id="CHEBI:30616"/>
        <dbReference type="ChEBI" id="CHEBI:33019"/>
        <dbReference type="ChEBI" id="CHEBI:58045"/>
        <dbReference type="ChEBI" id="CHEBI:78442"/>
        <dbReference type="ChEBI" id="CHEBI:78528"/>
        <dbReference type="ChEBI" id="CHEBI:456215"/>
        <dbReference type="EC" id="6.1.1.5"/>
    </reaction>
</comment>
<feature type="short sequence motif" description="'KMSKS' region" evidence="10">
    <location>
        <begin position="593"/>
        <end position="597"/>
    </location>
</feature>
<comment type="caution">
    <text evidence="14">The sequence shown here is derived from an EMBL/GenBank/DDBJ whole genome shotgun (WGS) entry which is preliminary data.</text>
</comment>
<feature type="domain" description="Methionyl/Valyl/Leucyl/Isoleucyl-tRNA synthetase anticodon-binding" evidence="13">
    <location>
        <begin position="678"/>
        <end position="832"/>
    </location>
</feature>
<dbReference type="Pfam" id="PF00133">
    <property type="entry name" value="tRNA-synt_1"/>
    <property type="match status" value="1"/>
</dbReference>
<dbReference type="SUPFAM" id="SSF52374">
    <property type="entry name" value="Nucleotidylyl transferase"/>
    <property type="match status" value="1"/>
</dbReference>
<keyword evidence="3 10" id="KW-0436">Ligase</keyword>
<feature type="binding site" evidence="10">
    <location>
        <position position="896"/>
    </location>
    <ligand>
        <name>Zn(2+)</name>
        <dbReference type="ChEBI" id="CHEBI:29105"/>
    </ligand>
</feature>
<dbReference type="InterPro" id="IPR014729">
    <property type="entry name" value="Rossmann-like_a/b/a_fold"/>
</dbReference>
<dbReference type="PRINTS" id="PR00984">
    <property type="entry name" value="TRNASYNTHILE"/>
</dbReference>
<feature type="domain" description="Aminoacyl-tRNA synthetase class Ia" evidence="12">
    <location>
        <begin position="27"/>
        <end position="631"/>
    </location>
</feature>
<keyword evidence="6 10" id="KW-0648">Protein biosynthesis</keyword>
<evidence type="ECO:0000259" key="13">
    <source>
        <dbReference type="Pfam" id="PF08264"/>
    </source>
</evidence>
<organism evidence="14 15">
    <name type="scientific">Stecheria intestinalis</name>
    <dbReference type="NCBI Taxonomy" id="2606630"/>
    <lineage>
        <taxon>Bacteria</taxon>
        <taxon>Bacillati</taxon>
        <taxon>Bacillota</taxon>
        <taxon>Erysipelotrichia</taxon>
        <taxon>Erysipelotrichales</taxon>
        <taxon>Erysipelotrichaceae</taxon>
        <taxon>Stecheria</taxon>
    </lineage>
</organism>
<comment type="function">
    <text evidence="8 10">Catalyzes the attachment of isoleucine to tRNA(Ile). As IleRS can inadvertently accommodate and process structurally similar amino acids such as valine, to avoid such errors it has two additional distinct tRNA(Ile)-dependent editing activities. One activity is designated as 'pretransfer' editing and involves the hydrolysis of activated Val-AMP. The other activity is designated 'posttransfer' editing and involves deacylation of mischarged Val-tRNA(Ile).</text>
</comment>
<evidence type="ECO:0000259" key="12">
    <source>
        <dbReference type="Pfam" id="PF00133"/>
    </source>
</evidence>
<keyword evidence="7 10" id="KW-0030">Aminoacyl-tRNA synthetase</keyword>
<keyword evidence="2 10" id="KW-0963">Cytoplasm</keyword>
<evidence type="ECO:0000256" key="1">
    <source>
        <dbReference type="ARBA" id="ARBA00006887"/>
    </source>
</evidence>
<dbReference type="GO" id="GO:0005829">
    <property type="term" value="C:cytosol"/>
    <property type="evidence" value="ECO:0007669"/>
    <property type="project" value="TreeGrafter"/>
</dbReference>
<dbReference type="CDD" id="cd00818">
    <property type="entry name" value="IleRS_core"/>
    <property type="match status" value="1"/>
</dbReference>
<dbReference type="RefSeq" id="WP_154502735.1">
    <property type="nucleotide sequence ID" value="NZ_VUMN01000003.1"/>
</dbReference>
<dbReference type="EMBL" id="VUMN01000003">
    <property type="protein sequence ID" value="MSS57713.1"/>
    <property type="molecule type" value="Genomic_DNA"/>
</dbReference>
<gene>
    <name evidence="10 14" type="primary">ileS</name>
    <name evidence="14" type="ORF">FYJ51_02185</name>
</gene>
<dbReference type="GO" id="GO:0000049">
    <property type="term" value="F:tRNA binding"/>
    <property type="evidence" value="ECO:0007669"/>
    <property type="project" value="InterPro"/>
</dbReference>
<dbReference type="GO" id="GO:0002161">
    <property type="term" value="F:aminoacyl-tRNA deacylase activity"/>
    <property type="evidence" value="ECO:0007669"/>
    <property type="project" value="InterPro"/>
</dbReference>
<protein>
    <recommendedName>
        <fullName evidence="10">Isoleucine--tRNA ligase</fullName>
        <ecNumber evidence="10">6.1.1.5</ecNumber>
    </recommendedName>
    <alternativeName>
        <fullName evidence="10">Isoleucyl-tRNA synthetase</fullName>
        <shortName evidence="10">IleRS</shortName>
    </alternativeName>
</protein>
<dbReference type="GO" id="GO:0004822">
    <property type="term" value="F:isoleucine-tRNA ligase activity"/>
    <property type="evidence" value="ECO:0007669"/>
    <property type="project" value="UniProtKB-UniRule"/>
</dbReference>
<dbReference type="InterPro" id="IPR009080">
    <property type="entry name" value="tRNAsynth_Ia_anticodon-bd"/>
</dbReference>
<dbReference type="GO" id="GO:0008270">
    <property type="term" value="F:zinc ion binding"/>
    <property type="evidence" value="ECO:0007669"/>
    <property type="project" value="UniProtKB-UniRule"/>
</dbReference>
<dbReference type="AlphaFoldDB" id="A0A7X2NRG7"/>
<keyword evidence="10" id="KW-0479">Metal-binding</keyword>
<evidence type="ECO:0000256" key="10">
    <source>
        <dbReference type="HAMAP-Rule" id="MF_02002"/>
    </source>
</evidence>
<name>A0A7X2NRG7_9FIRM</name>
<evidence type="ECO:0000313" key="15">
    <source>
        <dbReference type="Proteomes" id="UP000461880"/>
    </source>
</evidence>
<evidence type="ECO:0000256" key="6">
    <source>
        <dbReference type="ARBA" id="ARBA00022917"/>
    </source>
</evidence>
<proteinExistence type="inferred from homology"/>
<sequence>MDYKDTLNMPSTDFEMRGNLAKKEPGILKQWQEHNYYQNLLKHHEGQKSFVLHDGPPYANGNLHAGTAMNRCIKDFIVRTHAMSGYYTPYFPGWDTHGLPTENAIQKLGVDRKKIPASEFRKKCDEFVHTQIAQQMETEKRLGQIADYEHPYITLDKHFEARQIRTFEKMALDGLIFQGLKPVYWSPFNETAVADSEIIYKDVKDATIYLRFQVADGKGILDSDDYFVIWTTTPWTIPSNEAVCLNEAFDYAEVQTEKGKLVFLAKFVDQLLAKFNLTNQGILRTFKGKELEGITYHHVVFADRECPVILGNHVEDQDGTGVVHTAGGHGLDDFLVCAKYGLAPINTVDSVGNMNENAGKYQGMFFEDCSKAVIRDMSESGALLAVENIVHAYPHDDRLKKKVIFRAVKQWFCSIDKIKPQVLDQIDNHIVWHNSFGQKRMHNMIQDRGDWCISRQRLWGVPIPIFYNEDGSPIMEKEVFDHVADLVDEYGSNVWFEREAKDLLPEGYTNPKSPNGNFTKEKDIMDVWFDSGSSWNELIARGDKFPCDMYFEGSDQYRGWFNSSLIVSTAVNGFAPYREVLSHGYVVDSKGEKMSKSQGNVVNPMDIINKNGADVFRLWAMTSDFKADLKLGESNIKQVSDQYRKIRNTFRFLLGNVNPQDFDPKKDMVPYEELEPVDQYIMVLLDETAEEVRKDVLDYDYVAASKALMNLMVNELSSYYCDFTKDILYCSEKNDHRRRQVQSVYWNAVDSLVRLWAPFLVYTCEEVWMHFNDDSAESVHYTEFPEVKHYANAEEVKNTFTELMNLRDDVNRELENARNAGMIHSSQEAQVSITCTEADKDLLEGTLPEVAAQWLIVSKAVVTAGSERKITISHAEGTKCPRCWNYSTEADENGLCPRCHEVMSHKA</sequence>
<dbReference type="PROSITE" id="PS00178">
    <property type="entry name" value="AA_TRNA_LIGASE_I"/>
    <property type="match status" value="1"/>
</dbReference>
<dbReference type="HAMAP" id="MF_02002">
    <property type="entry name" value="Ile_tRNA_synth_type1"/>
    <property type="match status" value="1"/>
</dbReference>
<keyword evidence="5 10" id="KW-0067">ATP-binding</keyword>
<dbReference type="InterPro" id="IPR009008">
    <property type="entry name" value="Val/Leu/Ile-tRNA-synth_edit"/>
</dbReference>
<comment type="domain">
    <text evidence="10">IleRS has two distinct active sites: one for aminoacylation and one for editing. The misactivated valine is translocated from the active site to the editing site, which sterically excludes the correctly activated isoleucine. The single editing site contains two valyl binding pockets, one specific for each substrate (Val-AMP or Val-tRNA(Ile)).</text>
</comment>
<dbReference type="GO" id="GO:0006428">
    <property type="term" value="P:isoleucyl-tRNA aminoacylation"/>
    <property type="evidence" value="ECO:0007669"/>
    <property type="project" value="UniProtKB-UniRule"/>
</dbReference>
<evidence type="ECO:0000256" key="4">
    <source>
        <dbReference type="ARBA" id="ARBA00022741"/>
    </source>
</evidence>
<dbReference type="SUPFAM" id="SSF47323">
    <property type="entry name" value="Anticodon-binding domain of a subclass of class I aminoacyl-tRNA synthetases"/>
    <property type="match status" value="1"/>
</dbReference>
<dbReference type="Gene3D" id="3.90.740.10">
    <property type="entry name" value="Valyl/Leucyl/Isoleucyl-tRNA synthetase, editing domain"/>
    <property type="match status" value="1"/>
</dbReference>
<feature type="binding site" evidence="10">
    <location>
        <position position="899"/>
    </location>
    <ligand>
        <name>Zn(2+)</name>
        <dbReference type="ChEBI" id="CHEBI:29105"/>
    </ligand>
</feature>
<feature type="binding site" evidence="10">
    <location>
        <position position="596"/>
    </location>
    <ligand>
        <name>ATP</name>
        <dbReference type="ChEBI" id="CHEBI:30616"/>
    </ligand>
</feature>
<dbReference type="InterPro" id="IPR002301">
    <property type="entry name" value="Ile-tRNA-ligase"/>
</dbReference>
<dbReference type="NCBIfam" id="TIGR00392">
    <property type="entry name" value="ileS"/>
    <property type="match status" value="1"/>
</dbReference>
<dbReference type="SUPFAM" id="SSF50677">
    <property type="entry name" value="ValRS/IleRS/LeuRS editing domain"/>
    <property type="match status" value="1"/>
</dbReference>
<evidence type="ECO:0000256" key="11">
    <source>
        <dbReference type="SAM" id="Coils"/>
    </source>
</evidence>